<keyword evidence="9" id="KW-0966">Cell projection</keyword>
<sequence length="435" mass="47831">MSSKRSIGNTEYLKKRIPQNPRYQHVRTRLDTGCSLSKYMERLEDIKKNYRYRKDEIFKRLKVTTFAQLVLQVASISDLNEDVNGEESPRPEDCLSVLSETELGPLAELSDGSPQATPTALHLLDHSQEAGDAHCPPRSTLQSVIGGVGELDLARNGSKTVSLTPESSPRWTERPYADCPYLLLDTRDKDQYDQCHIISAYSHPIALLSRTMNPYTKEVLEYKNAAGKIIIVYDEDERIASQAATVMCERGFENLFMLSGGLKVIGQKFGEGMLTGPLPVACQPSSATPGGRRKRCGASQLPSPTTPSQSAGERKWRFTCEDLDRIQQQLEENLLPSGPNSNDAPRQPISFEIVTDVLTDCFPLDNNEVMAGYEAPVLGRAGRLSSRMSSSSGQSKVSSARSRLSSSTSVKDSARDTTLPAPAAVEEVAADGRLR</sequence>
<dbReference type="InterPro" id="IPR051889">
    <property type="entry name" value="CEP41"/>
</dbReference>
<dbReference type="InterPro" id="IPR036873">
    <property type="entry name" value="Rhodanese-like_dom_sf"/>
</dbReference>
<accession>A0AA47MFY9</accession>
<keyword evidence="7" id="KW-0969">Cilium</keyword>
<keyword evidence="6" id="KW-0653">Protein transport</keyword>
<feature type="region of interest" description="Disordered" evidence="11">
    <location>
        <begin position="284"/>
        <end position="314"/>
    </location>
</feature>
<reference evidence="13" key="1">
    <citation type="journal article" date="2023" name="Front. Mar. Sci.">
        <title>A new Merluccius polli reference genome to investigate the effects of global change in West African waters.</title>
        <authorList>
            <person name="Mateo J.L."/>
            <person name="Blanco-Fernandez C."/>
            <person name="Garcia-Vazquez E."/>
            <person name="Machado-Schiaffino G."/>
        </authorList>
    </citation>
    <scope>NUCLEOTIDE SEQUENCE</scope>
    <source>
        <strain evidence="13">C29</strain>
        <tissue evidence="13">Fin</tissue>
    </source>
</reference>
<dbReference type="InterPro" id="IPR001763">
    <property type="entry name" value="Rhodanese-like_dom"/>
</dbReference>
<dbReference type="PANTHER" id="PTHR44390">
    <property type="entry name" value="CENTROSOMAL PROTEIN OF 41 KDA"/>
    <property type="match status" value="1"/>
</dbReference>
<keyword evidence="3" id="KW-0813">Transport</keyword>
<organism evidence="13 14">
    <name type="scientific">Merluccius polli</name>
    <name type="common">Benguela hake</name>
    <name type="synonym">Merluccius cadenati</name>
    <dbReference type="NCBI Taxonomy" id="89951"/>
    <lineage>
        <taxon>Eukaryota</taxon>
        <taxon>Metazoa</taxon>
        <taxon>Chordata</taxon>
        <taxon>Craniata</taxon>
        <taxon>Vertebrata</taxon>
        <taxon>Euteleostomi</taxon>
        <taxon>Actinopterygii</taxon>
        <taxon>Neopterygii</taxon>
        <taxon>Teleostei</taxon>
        <taxon>Neoteleostei</taxon>
        <taxon>Acanthomorphata</taxon>
        <taxon>Zeiogadaria</taxon>
        <taxon>Gadariae</taxon>
        <taxon>Gadiformes</taxon>
        <taxon>Gadoidei</taxon>
        <taxon>Merlucciidae</taxon>
        <taxon>Merluccius</taxon>
    </lineage>
</organism>
<dbReference type="GO" id="GO:0036064">
    <property type="term" value="C:ciliary basal body"/>
    <property type="evidence" value="ECO:0007669"/>
    <property type="project" value="TreeGrafter"/>
</dbReference>
<dbReference type="AlphaFoldDB" id="A0AA47MFY9"/>
<dbReference type="PROSITE" id="PS50206">
    <property type="entry name" value="RHODANESE_3"/>
    <property type="match status" value="1"/>
</dbReference>
<dbReference type="CDD" id="cd00158">
    <property type="entry name" value="RHOD"/>
    <property type="match status" value="1"/>
</dbReference>
<evidence type="ECO:0000256" key="10">
    <source>
        <dbReference type="ARBA" id="ARBA00038465"/>
    </source>
</evidence>
<evidence type="ECO:0000256" key="6">
    <source>
        <dbReference type="ARBA" id="ARBA00022927"/>
    </source>
</evidence>
<dbReference type="Proteomes" id="UP001174136">
    <property type="component" value="Unassembled WGS sequence"/>
</dbReference>
<dbReference type="SUPFAM" id="SSF52821">
    <property type="entry name" value="Rhodanese/Cell cycle control phosphatase"/>
    <property type="match status" value="1"/>
</dbReference>
<feature type="compositionally biased region" description="Low complexity" evidence="11">
    <location>
        <begin position="384"/>
        <end position="411"/>
    </location>
</feature>
<gene>
    <name evidence="13" type="primary">cep41</name>
    <name evidence="13" type="ORF">N1851_023847</name>
</gene>
<dbReference type="GO" id="GO:0015031">
    <property type="term" value="P:protein transport"/>
    <property type="evidence" value="ECO:0007669"/>
    <property type="project" value="UniProtKB-KW"/>
</dbReference>
<keyword evidence="8" id="KW-0206">Cytoskeleton</keyword>
<keyword evidence="14" id="KW-1185">Reference proteome</keyword>
<evidence type="ECO:0000256" key="8">
    <source>
        <dbReference type="ARBA" id="ARBA00023212"/>
    </source>
</evidence>
<dbReference type="GO" id="GO:0060271">
    <property type="term" value="P:cilium assembly"/>
    <property type="evidence" value="ECO:0007669"/>
    <property type="project" value="TreeGrafter"/>
</dbReference>
<evidence type="ECO:0000256" key="5">
    <source>
        <dbReference type="ARBA" id="ARBA00022794"/>
    </source>
</evidence>
<dbReference type="Gene3D" id="3.40.250.10">
    <property type="entry name" value="Rhodanese-like domain"/>
    <property type="match status" value="1"/>
</dbReference>
<dbReference type="Pfam" id="PF00581">
    <property type="entry name" value="Rhodanese"/>
    <property type="match status" value="1"/>
</dbReference>
<feature type="compositionally biased region" description="Low complexity" evidence="11">
    <location>
        <begin position="299"/>
        <end position="310"/>
    </location>
</feature>
<evidence type="ECO:0000313" key="13">
    <source>
        <dbReference type="EMBL" id="KAK0139434.1"/>
    </source>
</evidence>
<dbReference type="PANTHER" id="PTHR44390:SF1">
    <property type="entry name" value="CENTROSOMAL PROTEIN OF 41 KDA"/>
    <property type="match status" value="1"/>
</dbReference>
<dbReference type="SMART" id="SM00450">
    <property type="entry name" value="RHOD"/>
    <property type="match status" value="1"/>
</dbReference>
<comment type="subcellular location">
    <subcellularLocation>
        <location evidence="1">Cytoplasm</location>
        <location evidence="1">Cytoskeleton</location>
        <location evidence="1">Cilium basal body</location>
    </subcellularLocation>
    <subcellularLocation>
        <location evidence="2">Cytoplasm</location>
        <location evidence="2">Cytoskeleton</location>
        <location evidence="2">Microtubule organizing center</location>
        <location evidence="2">Centrosome</location>
    </subcellularLocation>
</comment>
<feature type="region of interest" description="Disordered" evidence="11">
    <location>
        <begin position="384"/>
        <end position="435"/>
    </location>
</feature>
<evidence type="ECO:0000256" key="11">
    <source>
        <dbReference type="SAM" id="MobiDB-lite"/>
    </source>
</evidence>
<evidence type="ECO:0000256" key="7">
    <source>
        <dbReference type="ARBA" id="ARBA00023069"/>
    </source>
</evidence>
<evidence type="ECO:0000256" key="4">
    <source>
        <dbReference type="ARBA" id="ARBA00022490"/>
    </source>
</evidence>
<dbReference type="EMBL" id="JAOPHQ010004380">
    <property type="protein sequence ID" value="KAK0139434.1"/>
    <property type="molecule type" value="Genomic_DNA"/>
</dbReference>
<evidence type="ECO:0000259" key="12">
    <source>
        <dbReference type="PROSITE" id="PS50206"/>
    </source>
</evidence>
<protein>
    <submittedName>
        <fullName evidence="13">Centrosomal protein</fullName>
    </submittedName>
</protein>
<feature type="domain" description="Rhodanese" evidence="12">
    <location>
        <begin position="177"/>
        <end position="274"/>
    </location>
</feature>
<evidence type="ECO:0000256" key="9">
    <source>
        <dbReference type="ARBA" id="ARBA00023273"/>
    </source>
</evidence>
<keyword evidence="5" id="KW-0970">Cilium biogenesis/degradation</keyword>
<evidence type="ECO:0000313" key="14">
    <source>
        <dbReference type="Proteomes" id="UP001174136"/>
    </source>
</evidence>
<comment type="caution">
    <text evidence="13">The sequence shown here is derived from an EMBL/GenBank/DDBJ whole genome shotgun (WGS) entry which is preliminary data.</text>
</comment>
<evidence type="ECO:0000256" key="3">
    <source>
        <dbReference type="ARBA" id="ARBA00022448"/>
    </source>
</evidence>
<comment type="similarity">
    <text evidence="10">Belongs to the CEP41 family.</text>
</comment>
<evidence type="ECO:0000256" key="2">
    <source>
        <dbReference type="ARBA" id="ARBA00004300"/>
    </source>
</evidence>
<proteinExistence type="inferred from homology"/>
<dbReference type="GO" id="GO:0005813">
    <property type="term" value="C:centrosome"/>
    <property type="evidence" value="ECO:0007669"/>
    <property type="project" value="UniProtKB-SubCell"/>
</dbReference>
<keyword evidence="4" id="KW-0963">Cytoplasm</keyword>
<evidence type="ECO:0000256" key="1">
    <source>
        <dbReference type="ARBA" id="ARBA00004120"/>
    </source>
</evidence>
<name>A0AA47MFY9_MERPO</name>